<reference evidence="1 2" key="1">
    <citation type="submission" date="2017-05" db="EMBL/GenBank/DDBJ databases">
        <title>Biotechnological potential of actinobacteria isolated from South African environments.</title>
        <authorList>
            <person name="Le Roes-Hill M."/>
            <person name="Prins A."/>
            <person name="Durrell K.A."/>
        </authorList>
    </citation>
    <scope>NUCLEOTIDE SEQUENCE [LARGE SCALE GENOMIC DNA]</scope>
    <source>
        <strain evidence="1 2">HMC13</strain>
    </source>
</reference>
<protein>
    <submittedName>
        <fullName evidence="1">IS982 family transposase</fullName>
    </submittedName>
</protein>
<accession>A0A243RIJ4</accession>
<dbReference type="EMBL" id="NGFN01000325">
    <property type="protein sequence ID" value="OUC94671.1"/>
    <property type="molecule type" value="Genomic_DNA"/>
</dbReference>
<name>A0A243RIJ4_9ACTN</name>
<proteinExistence type="predicted"/>
<keyword evidence="2" id="KW-1185">Reference proteome</keyword>
<comment type="caution">
    <text evidence="1">The sequence shown here is derived from an EMBL/GenBank/DDBJ whole genome shotgun (WGS) entry which is preliminary data.</text>
</comment>
<evidence type="ECO:0000313" key="1">
    <source>
        <dbReference type="EMBL" id="OUC94671.1"/>
    </source>
</evidence>
<dbReference type="AlphaFoldDB" id="A0A243RIJ4"/>
<sequence>MTTDLDTLLTALYVHVDDRLKTLRWRGRPPRLTDAELVTLAVAQAVLGFHCEARWLRFAHAHLHGMFPYLPQRPAYNKRLRAALPLV</sequence>
<evidence type="ECO:0000313" key="2">
    <source>
        <dbReference type="Proteomes" id="UP000195105"/>
    </source>
</evidence>
<dbReference type="Proteomes" id="UP000195105">
    <property type="component" value="Unassembled WGS sequence"/>
</dbReference>
<feature type="non-terminal residue" evidence="1">
    <location>
        <position position="87"/>
    </location>
</feature>
<gene>
    <name evidence="1" type="ORF">CA983_34730</name>
</gene>
<organism evidence="1 2">
    <name type="scientific">Streptomyces swartbergensis</name>
    <dbReference type="NCBI Taxonomy" id="487165"/>
    <lineage>
        <taxon>Bacteria</taxon>
        <taxon>Bacillati</taxon>
        <taxon>Actinomycetota</taxon>
        <taxon>Actinomycetes</taxon>
        <taxon>Kitasatosporales</taxon>
        <taxon>Streptomycetaceae</taxon>
        <taxon>Streptomyces</taxon>
    </lineage>
</organism>